<dbReference type="AlphaFoldDB" id="I8I4Z4"/>
<dbReference type="PROSITE" id="PS00150">
    <property type="entry name" value="ACYLPHOSPHATASE_1"/>
    <property type="match status" value="1"/>
</dbReference>
<dbReference type="Gene3D" id="3.30.70.100">
    <property type="match status" value="1"/>
</dbReference>
<evidence type="ECO:0000256" key="4">
    <source>
        <dbReference type="ARBA" id="ARBA00047645"/>
    </source>
</evidence>
<dbReference type="InterPro" id="IPR036046">
    <property type="entry name" value="Acylphosphatase-like_dom_sf"/>
</dbReference>
<dbReference type="Proteomes" id="UP000003704">
    <property type="component" value="Unassembled WGS sequence"/>
</dbReference>
<dbReference type="PANTHER" id="PTHR10029:SF3">
    <property type="entry name" value="ACYLPHOSPHATASE-RELATED"/>
    <property type="match status" value="1"/>
</dbReference>
<evidence type="ECO:0000256" key="1">
    <source>
        <dbReference type="ARBA" id="ARBA00005614"/>
    </source>
</evidence>
<dbReference type="InterPro" id="IPR017968">
    <property type="entry name" value="Acylphosphatase_CS"/>
</dbReference>
<dbReference type="PATRIC" id="fig|1172194.4.peg.1449"/>
<comment type="similarity">
    <text evidence="1 6">Belongs to the acylphosphatase family.</text>
</comment>
<comment type="catalytic activity">
    <reaction evidence="4 5">
        <text>an acyl phosphate + H2O = a carboxylate + phosphate + H(+)</text>
        <dbReference type="Rhea" id="RHEA:14965"/>
        <dbReference type="ChEBI" id="CHEBI:15377"/>
        <dbReference type="ChEBI" id="CHEBI:15378"/>
        <dbReference type="ChEBI" id="CHEBI:29067"/>
        <dbReference type="ChEBI" id="CHEBI:43474"/>
        <dbReference type="ChEBI" id="CHEBI:59918"/>
        <dbReference type="EC" id="3.6.1.7"/>
    </reaction>
</comment>
<comment type="caution">
    <text evidence="8">The sequence shown here is derived from an EMBL/GenBank/DDBJ whole genome shotgun (WGS) entry which is preliminary data.</text>
</comment>
<feature type="domain" description="Acylphosphatase-like" evidence="7">
    <location>
        <begin position="14"/>
        <end position="103"/>
    </location>
</feature>
<evidence type="ECO:0000313" key="8">
    <source>
        <dbReference type="EMBL" id="EIT71366.1"/>
    </source>
</evidence>
<dbReference type="InterPro" id="IPR001792">
    <property type="entry name" value="Acylphosphatase-like_dom"/>
</dbReference>
<protein>
    <recommendedName>
        <fullName evidence="2 5">acylphosphatase</fullName>
        <ecNumber evidence="2 5">3.6.1.7</ecNumber>
    </recommendedName>
</protein>
<gene>
    <name evidence="8" type="ORF">WQQ_15030</name>
</gene>
<dbReference type="EC" id="3.6.1.7" evidence="2 5"/>
<dbReference type="PANTHER" id="PTHR10029">
    <property type="entry name" value="ACYLPHOSPHATASE"/>
    <property type="match status" value="1"/>
</dbReference>
<evidence type="ECO:0000256" key="5">
    <source>
        <dbReference type="PROSITE-ProRule" id="PRU00520"/>
    </source>
</evidence>
<evidence type="ECO:0000313" key="9">
    <source>
        <dbReference type="Proteomes" id="UP000003704"/>
    </source>
</evidence>
<accession>I8I4Z4</accession>
<keyword evidence="9" id="KW-1185">Reference proteome</keyword>
<sequence length="103" mass="11559">MRFRENFQTVMSASYRFVVTGRVQGVYFRESTREQAEALGLVGWVCNLVDGRVEGVAHGSEAALEALHRWLLLGPPAARVDAVDWQRVESAPGELPTEFVVRR</sequence>
<feature type="active site" evidence="5">
    <location>
        <position position="29"/>
    </location>
</feature>
<dbReference type="InterPro" id="IPR020456">
    <property type="entry name" value="Acylphosphatase"/>
</dbReference>
<dbReference type="PROSITE" id="PS51160">
    <property type="entry name" value="ACYLPHOSPHATASE_3"/>
    <property type="match status" value="1"/>
</dbReference>
<proteinExistence type="inferred from homology"/>
<evidence type="ECO:0000256" key="6">
    <source>
        <dbReference type="RuleBase" id="RU004168"/>
    </source>
</evidence>
<organism evidence="8 9">
    <name type="scientific">Hydrocarboniphaga effusa AP103</name>
    <dbReference type="NCBI Taxonomy" id="1172194"/>
    <lineage>
        <taxon>Bacteria</taxon>
        <taxon>Pseudomonadati</taxon>
        <taxon>Pseudomonadota</taxon>
        <taxon>Gammaproteobacteria</taxon>
        <taxon>Nevskiales</taxon>
        <taxon>Nevskiaceae</taxon>
        <taxon>Hydrocarboniphaga</taxon>
    </lineage>
</organism>
<dbReference type="SUPFAM" id="SSF54975">
    <property type="entry name" value="Acylphosphatase/BLUF domain-like"/>
    <property type="match status" value="1"/>
</dbReference>
<evidence type="ECO:0000256" key="3">
    <source>
        <dbReference type="ARBA" id="ARBA00022801"/>
    </source>
</evidence>
<reference evidence="8 9" key="1">
    <citation type="journal article" date="2012" name="J. Bacteriol.">
        <title>Genome Sequence of n-Alkane-Degrading Hydrocarboniphaga effusa Strain AP103T (ATCC BAA-332T).</title>
        <authorList>
            <person name="Chang H.K."/>
            <person name="Zylstra G.J."/>
            <person name="Chae J.C."/>
        </authorList>
    </citation>
    <scope>NUCLEOTIDE SEQUENCE [LARGE SCALE GENOMIC DNA]</scope>
    <source>
        <strain evidence="8 9">AP103</strain>
    </source>
</reference>
<evidence type="ECO:0000256" key="2">
    <source>
        <dbReference type="ARBA" id="ARBA00012150"/>
    </source>
</evidence>
<evidence type="ECO:0000259" key="7">
    <source>
        <dbReference type="PROSITE" id="PS51160"/>
    </source>
</evidence>
<keyword evidence="3 5" id="KW-0378">Hydrolase</keyword>
<dbReference type="PRINTS" id="PR00112">
    <property type="entry name" value="ACYLPHPHTASE"/>
</dbReference>
<name>I8I4Z4_9GAMM</name>
<dbReference type="STRING" id="1172194.WQQ_15030"/>
<dbReference type="Pfam" id="PF00708">
    <property type="entry name" value="Acylphosphatase"/>
    <property type="match status" value="1"/>
</dbReference>
<dbReference type="EMBL" id="AKGD01000001">
    <property type="protein sequence ID" value="EIT71366.1"/>
    <property type="molecule type" value="Genomic_DNA"/>
</dbReference>
<dbReference type="GO" id="GO:0003998">
    <property type="term" value="F:acylphosphatase activity"/>
    <property type="evidence" value="ECO:0007669"/>
    <property type="project" value="UniProtKB-EC"/>
</dbReference>
<feature type="active site" evidence="5">
    <location>
        <position position="47"/>
    </location>
</feature>